<dbReference type="SMART" id="SM00173">
    <property type="entry name" value="RAS"/>
    <property type="match status" value="1"/>
</dbReference>
<dbReference type="InterPro" id="IPR005225">
    <property type="entry name" value="Small_GTP-bd"/>
</dbReference>
<dbReference type="PROSITE" id="PS51421">
    <property type="entry name" value="RAS"/>
    <property type="match status" value="1"/>
</dbReference>
<comment type="subcellular location">
    <subcellularLocation>
        <location evidence="6">Membrane</location>
        <topology evidence="6">Lipid-anchor</topology>
    </subcellularLocation>
</comment>
<evidence type="ECO:0000313" key="7">
    <source>
        <dbReference type="EMBL" id="MFH4979456.1"/>
    </source>
</evidence>
<keyword evidence="8" id="KW-1185">Reference proteome</keyword>
<reference evidence="7 8" key="1">
    <citation type="submission" date="2024-08" db="EMBL/GenBank/DDBJ databases">
        <title>Gnathostoma spinigerum genome.</title>
        <authorList>
            <person name="Gonzalez-Bertolin B."/>
            <person name="Monzon S."/>
            <person name="Zaballos A."/>
            <person name="Jimenez P."/>
            <person name="Dekumyoy P."/>
            <person name="Varona S."/>
            <person name="Cuesta I."/>
            <person name="Sumanam S."/>
            <person name="Adisakwattana P."/>
            <person name="Gasser R.B."/>
            <person name="Hernandez-Gonzalez A."/>
            <person name="Young N.D."/>
            <person name="Perteguer M.J."/>
        </authorList>
    </citation>
    <scope>NUCLEOTIDE SEQUENCE [LARGE SCALE GENOMIC DNA]</scope>
    <source>
        <strain evidence="7">AL3</strain>
        <tissue evidence="7">Liver</tissue>
    </source>
</reference>
<dbReference type="SMART" id="SM00175">
    <property type="entry name" value="RAB"/>
    <property type="match status" value="1"/>
</dbReference>
<dbReference type="InterPro" id="IPR030697">
    <property type="entry name" value="Rab29/Rab38/Rab32"/>
</dbReference>
<protein>
    <recommendedName>
        <fullName evidence="6">Ras-related protein Rab</fullName>
    </recommendedName>
</protein>
<evidence type="ECO:0000256" key="3">
    <source>
        <dbReference type="ARBA" id="ARBA00023134"/>
    </source>
</evidence>
<dbReference type="AlphaFoldDB" id="A0ABD6EJN6"/>
<dbReference type="GO" id="GO:0016020">
    <property type="term" value="C:membrane"/>
    <property type="evidence" value="ECO:0007669"/>
    <property type="project" value="UniProtKB-SubCell"/>
</dbReference>
<name>A0ABD6EJN6_9BILA</name>
<keyword evidence="4 6" id="KW-0449">Lipoprotein</keyword>
<dbReference type="GO" id="GO:0003924">
    <property type="term" value="F:GTPase activity"/>
    <property type="evidence" value="ECO:0007669"/>
    <property type="project" value="UniProtKB-UniRule"/>
</dbReference>
<dbReference type="Proteomes" id="UP001608902">
    <property type="component" value="Unassembled WGS sequence"/>
</dbReference>
<evidence type="ECO:0000256" key="2">
    <source>
        <dbReference type="ARBA" id="ARBA00022741"/>
    </source>
</evidence>
<dbReference type="PROSITE" id="PS51417">
    <property type="entry name" value="ARF"/>
    <property type="match status" value="1"/>
</dbReference>
<organism evidence="7 8">
    <name type="scientific">Gnathostoma spinigerum</name>
    <dbReference type="NCBI Taxonomy" id="75299"/>
    <lineage>
        <taxon>Eukaryota</taxon>
        <taxon>Metazoa</taxon>
        <taxon>Ecdysozoa</taxon>
        <taxon>Nematoda</taxon>
        <taxon>Chromadorea</taxon>
        <taxon>Rhabditida</taxon>
        <taxon>Spirurina</taxon>
        <taxon>Gnathostomatomorpha</taxon>
        <taxon>Gnathostomatoidea</taxon>
        <taxon>Gnathostomatidae</taxon>
        <taxon>Gnathostoma</taxon>
    </lineage>
</organism>
<comment type="similarity">
    <text evidence="1 6">Belongs to the small GTPase superfamily. Rab family.</text>
</comment>
<dbReference type="SMART" id="SM00174">
    <property type="entry name" value="RHO"/>
    <property type="match status" value="1"/>
</dbReference>
<dbReference type="CDD" id="cd04107">
    <property type="entry name" value="Rab32_Rab38"/>
    <property type="match status" value="1"/>
</dbReference>
<dbReference type="Pfam" id="PF00071">
    <property type="entry name" value="Ras"/>
    <property type="match status" value="1"/>
</dbReference>
<dbReference type="PROSITE" id="PS51419">
    <property type="entry name" value="RAB"/>
    <property type="match status" value="1"/>
</dbReference>
<comment type="function">
    <text evidence="6">The small GTPases Rab are key regulators in vesicle trafficking.</text>
</comment>
<dbReference type="PANTHER" id="PTHR47981">
    <property type="entry name" value="RAB FAMILY"/>
    <property type="match status" value="1"/>
</dbReference>
<dbReference type="Gene3D" id="3.40.50.300">
    <property type="entry name" value="P-loop containing nucleotide triphosphate hydrolases"/>
    <property type="match status" value="1"/>
</dbReference>
<dbReference type="InterPro" id="IPR001806">
    <property type="entry name" value="Small_GTPase"/>
</dbReference>
<dbReference type="FunFam" id="3.40.50.300:FF:000222">
    <property type="entry name" value="RAB32, member RAS oncogene family"/>
    <property type="match status" value="1"/>
</dbReference>
<keyword evidence="3 6" id="KW-0342">GTP-binding</keyword>
<keyword evidence="6" id="KW-0472">Membrane</keyword>
<dbReference type="SUPFAM" id="SSF52540">
    <property type="entry name" value="P-loop containing nucleoside triphosphate hydrolases"/>
    <property type="match status" value="1"/>
</dbReference>
<dbReference type="GO" id="GO:0005525">
    <property type="term" value="F:GTP binding"/>
    <property type="evidence" value="ECO:0007669"/>
    <property type="project" value="UniProtKB-UniRule"/>
</dbReference>
<dbReference type="PANTHER" id="PTHR47981:SF39">
    <property type="entry name" value="RAS-RELATED PROTEIN RAB"/>
    <property type="match status" value="1"/>
</dbReference>
<evidence type="ECO:0000313" key="8">
    <source>
        <dbReference type="Proteomes" id="UP001608902"/>
    </source>
</evidence>
<gene>
    <name evidence="7" type="ORF">AB6A40_006165</name>
</gene>
<dbReference type="SMART" id="SM00176">
    <property type="entry name" value="RAN"/>
    <property type="match status" value="1"/>
</dbReference>
<accession>A0ABD6EJN6</accession>
<dbReference type="GO" id="GO:0005802">
    <property type="term" value="C:trans-Golgi network"/>
    <property type="evidence" value="ECO:0007669"/>
    <property type="project" value="UniProtKB-UniRule"/>
</dbReference>
<proteinExistence type="inferred from homology"/>
<dbReference type="PRINTS" id="PR00449">
    <property type="entry name" value="RASTRNSFRMNG"/>
</dbReference>
<evidence type="ECO:0000256" key="4">
    <source>
        <dbReference type="ARBA" id="ARBA00023288"/>
    </source>
</evidence>
<evidence type="ECO:0000256" key="5">
    <source>
        <dbReference type="ARBA" id="ARBA00023289"/>
    </source>
</evidence>
<dbReference type="NCBIfam" id="TIGR00231">
    <property type="entry name" value="small_GTP"/>
    <property type="match status" value="1"/>
</dbReference>
<sequence length="216" mass="24815">MSAQKRQLLFKILVIGDVGTGKSSIVRRYVHNIFNQYYKATVGVDFAMKVVMWDATTLIRLQLWDISGQDRFGNMTRVYYKDAHGAVIVFDATRENTYEGALKWKDDLDSKVTLADGNPVPAILLANKVDLENNVSEDVLKEYGSKNNFVASFRTSAKENLGLEDAFRTLTQHIIDTQEEGQYEIPVIQRDPNVRRIDATDERWYTYSNSERRRCC</sequence>
<dbReference type="EMBL" id="JBGFUD010004215">
    <property type="protein sequence ID" value="MFH4979456.1"/>
    <property type="molecule type" value="Genomic_DNA"/>
</dbReference>
<keyword evidence="2 6" id="KW-0547">Nucleotide-binding</keyword>
<dbReference type="InterPro" id="IPR027417">
    <property type="entry name" value="P-loop_NTPase"/>
</dbReference>
<keyword evidence="5 6" id="KW-0636">Prenylation</keyword>
<comment type="caution">
    <text evidence="7">The sequence shown here is derived from an EMBL/GenBank/DDBJ whole genome shotgun (WGS) entry which is preliminary data.</text>
</comment>
<evidence type="ECO:0000256" key="6">
    <source>
        <dbReference type="RuleBase" id="RU367128"/>
    </source>
</evidence>
<evidence type="ECO:0000256" key="1">
    <source>
        <dbReference type="ARBA" id="ARBA00006270"/>
    </source>
</evidence>